<evidence type="ECO:0000313" key="1">
    <source>
        <dbReference type="EMBL" id="OUN03951.1"/>
    </source>
</evidence>
<name>A0A1Y3QW94_9BACT</name>
<dbReference type="AlphaFoldDB" id="A0A1Y3QW94"/>
<evidence type="ECO:0000313" key="2">
    <source>
        <dbReference type="Proteomes" id="UP000195772"/>
    </source>
</evidence>
<reference evidence="2" key="1">
    <citation type="submission" date="2017-04" db="EMBL/GenBank/DDBJ databases">
        <title>Function of individual gut microbiota members based on whole genome sequencing of pure cultures obtained from chicken caecum.</title>
        <authorList>
            <person name="Medvecky M."/>
            <person name="Cejkova D."/>
            <person name="Polansky O."/>
            <person name="Karasova D."/>
            <person name="Kubasova T."/>
            <person name="Cizek A."/>
            <person name="Rychlik I."/>
        </authorList>
    </citation>
    <scope>NUCLEOTIDE SEQUENCE [LARGE SCALE GENOMIC DNA]</scope>
    <source>
        <strain evidence="2">An90</strain>
    </source>
</reference>
<gene>
    <name evidence="1" type="ORF">B5G41_05680</name>
</gene>
<protein>
    <submittedName>
        <fullName evidence="1">Uncharacterized protein</fullName>
    </submittedName>
</protein>
<dbReference type="EMBL" id="NFHB01000003">
    <property type="protein sequence ID" value="OUN03951.1"/>
    <property type="molecule type" value="Genomic_DNA"/>
</dbReference>
<dbReference type="OrthoDB" id="9939826at2"/>
<comment type="caution">
    <text evidence="1">The sequence shown here is derived from an EMBL/GenBank/DDBJ whole genome shotgun (WGS) entry which is preliminary data.</text>
</comment>
<sequence length="194" mass="21032">MICHAGITLLTDETGPPPVQVNIDLVRHGAELAAFLRAHGLVGGGSGAQLPAEGSGTVCDELSGTVGGERLTCRYVPSADRRLIPVVYRSQVRPLLRAAVDKALLSLHGRKGTSAPAAEEYAVTLLTAAERHLHGARLRHKPAPEGYERYGRDMFGLRFRLRCSSDTLWIICYTLHHGTVVVRYIGTEAKAEKK</sequence>
<dbReference type="RefSeq" id="WP_087401745.1">
    <property type="nucleotide sequence ID" value="NZ_NFHB01000003.1"/>
</dbReference>
<accession>A0A1Y3QW94</accession>
<dbReference type="Proteomes" id="UP000195772">
    <property type="component" value="Unassembled WGS sequence"/>
</dbReference>
<proteinExistence type="predicted"/>
<organism evidence="1 2">
    <name type="scientific">Alistipes onderdonkii</name>
    <dbReference type="NCBI Taxonomy" id="328813"/>
    <lineage>
        <taxon>Bacteria</taxon>
        <taxon>Pseudomonadati</taxon>
        <taxon>Bacteroidota</taxon>
        <taxon>Bacteroidia</taxon>
        <taxon>Bacteroidales</taxon>
        <taxon>Rikenellaceae</taxon>
        <taxon>Alistipes</taxon>
    </lineage>
</organism>